<evidence type="ECO:0000256" key="3">
    <source>
        <dbReference type="ARBA" id="ARBA00022741"/>
    </source>
</evidence>
<evidence type="ECO:0000256" key="5">
    <source>
        <dbReference type="ARBA" id="ARBA00022840"/>
    </source>
</evidence>
<sequence>MDFARTVAERAASSAPSPSLFAATQPLSIVSARVQTPAREALQQASTSLGNGHTAPKALSYADMSSGQVVCSLSPSLSSQLSMLHGQDTGMLHAKGAAPTLQQDTGSTRCSCGSVRSSSTSAATPSRGASGSSGGLTRTSGGGAATCLSSTSAHQALSEAALEDEQSLTRCCCITSLDADPQPTFSPSRAHHGTMPPSASSSSAHSPDAQPPTPASSPFLSPSVRALPPPLTHQYERVQQEQSKPQHVRFSQPIAAQKRSASDSVYPARTSPSARPPSQVSAADQTAVKLLRGLSFAEVQEAQDCFARGASPKVVWAVSSSIPLVRRGEAIIADSGNHESVSSAAALLGAAPASLDVAANLYFSQLFRASLMGDGGDDELSGGGECAAVVGGSGGSKAAADGGETPRAGEVRGGTGPAPLWGETLPRSSKDGDAYSSPSSHDGSGWDGACPDVEVENGYEDDLTVSSITRVSPPTPPPHRTSADVAPLLGPYSFLSPSPSQNSAEQPLVWPASPPYAEGGFSTPPQRPLSPPIVATRWSLSDFDIGRRIGQGHTGKTFLVREKRSSVVMALKVFDDYVDLHQGEASVLKRGMRLQAAAGRHCPHIVKLYAFFTDARRRYAALELADGGDLASHLSRQPHQRLPEAQVQSIVHHVVLALRHLHEQRVVHRAVTLRNVLLRRGEAGTTVKLGDFASAVQLARGRARWLDGLGGACDGRRWLDYAAPEVIRGEGWSCKSDLWALGVLVFQLLCGHHPFDHVSEAEMKRLICSGVVCRSPHALSHTGKSFVQSLLCVDEAARSSAATALAHPFLSAGAAATAAAAVSAMRSAATNVRAESARAAAPAASAGAAARGELRLNAVPPPVSRDLSRTFSLVAMLANTGTNCSNARGDSYTSAATSAGTRTPVSCAEAAPSSPPSADDIPCARNDESISVHSRATTSLLPSVAPLSTTKVVTGTGMRVQDAVRHRAGAATPAALAISPTPFMSFALPTHPWQNTALPPSMTLSVASLSGPLSNEETGTRSGRRTSTASLRSAENASRHSPTTTLSDMSVSFLSTTRAPATLTLGAATATVSALSDSAAVESVLSANFKDSSAHYAHHRRLKQQRIRCGQQHEQPEASAAYVGAGTARSSEGRRSEDLLGDCSVTLSSLTPHPSRGARTEWATDDADVSVSSSTTSSTSFFSMSEKARQTSVST</sequence>
<dbReference type="PANTHER" id="PTHR24350">
    <property type="entry name" value="SERINE/THREONINE-PROTEIN KINASE IAL-RELATED"/>
    <property type="match status" value="1"/>
</dbReference>
<comment type="caution">
    <text evidence="10">The sequence shown here is derived from an EMBL/GenBank/DDBJ whole genome shotgun (WGS) entry which is preliminary data.</text>
</comment>
<proteinExistence type="predicted"/>
<feature type="compositionally biased region" description="Polar residues" evidence="8">
    <location>
        <begin position="1008"/>
        <end position="1017"/>
    </location>
</feature>
<evidence type="ECO:0000256" key="1">
    <source>
        <dbReference type="ARBA" id="ARBA00022527"/>
    </source>
</evidence>
<feature type="binding site" evidence="6">
    <location>
        <begin position="623"/>
        <end position="625"/>
    </location>
    <ligand>
        <name>ATP</name>
        <dbReference type="ChEBI" id="CHEBI:30616"/>
    </ligand>
</feature>
<dbReference type="RefSeq" id="XP_067062506.1">
    <property type="nucleotide sequence ID" value="XM_067207203.1"/>
</dbReference>
<evidence type="ECO:0000256" key="4">
    <source>
        <dbReference type="ARBA" id="ARBA00022777"/>
    </source>
</evidence>
<keyword evidence="4" id="KW-0418">Kinase</keyword>
<reference evidence="11" key="2">
    <citation type="journal article" date="2021" name="Sci. Data">
        <title>Chromosome-scale genome sequencing, assembly and annotation of six genomes from subfamily Leishmaniinae.</title>
        <authorList>
            <person name="Almutairi H."/>
            <person name="Urbaniak M.D."/>
            <person name="Bates M.D."/>
            <person name="Jariyapan N."/>
            <person name="Kwakye-Nuako G."/>
            <person name="Thomaz Soccol V."/>
            <person name="Al-Salem W.S."/>
            <person name="Dillon R.J."/>
            <person name="Bates P.A."/>
            <person name="Gatherer D."/>
        </authorList>
    </citation>
    <scope>NUCLEOTIDE SEQUENCE [LARGE SCALE GENOMIC DNA]</scope>
</reference>
<feature type="binding site" evidence="6 7">
    <location>
        <position position="572"/>
    </location>
    <ligand>
        <name>ATP</name>
        <dbReference type="ChEBI" id="CHEBI:30616"/>
    </ligand>
</feature>
<dbReference type="GO" id="GO:0004674">
    <property type="term" value="F:protein serine/threonine kinase activity"/>
    <property type="evidence" value="ECO:0007669"/>
    <property type="project" value="UniProtKB-KW"/>
</dbReference>
<feature type="region of interest" description="Disordered" evidence="8">
    <location>
        <begin position="893"/>
        <end position="920"/>
    </location>
</feature>
<feature type="compositionally biased region" description="Polar residues" evidence="8">
    <location>
        <begin position="1035"/>
        <end position="1045"/>
    </location>
</feature>
<feature type="compositionally biased region" description="Polar residues" evidence="8">
    <location>
        <begin position="893"/>
        <end position="903"/>
    </location>
</feature>
<feature type="compositionally biased region" description="Low complexity" evidence="8">
    <location>
        <begin position="1025"/>
        <end position="1034"/>
    </location>
</feature>
<feature type="region of interest" description="Disordered" evidence="8">
    <location>
        <begin position="99"/>
        <end position="147"/>
    </location>
</feature>
<feature type="compositionally biased region" description="Low complexity" evidence="8">
    <location>
        <begin position="1169"/>
        <end position="1183"/>
    </location>
</feature>
<dbReference type="InterPro" id="IPR030616">
    <property type="entry name" value="Aur-like"/>
</dbReference>
<feature type="compositionally biased region" description="Low complexity" evidence="8">
    <location>
        <begin position="904"/>
        <end position="918"/>
    </location>
</feature>
<feature type="binding site" evidence="6">
    <location>
        <position position="691"/>
    </location>
    <ligand>
        <name>ATP</name>
        <dbReference type="ChEBI" id="CHEBI:30616"/>
    </ligand>
</feature>
<dbReference type="AlphaFoldDB" id="A0A836KS65"/>
<organism evidence="10 11">
    <name type="scientific">Leishmania orientalis</name>
    <dbReference type="NCBI Taxonomy" id="2249476"/>
    <lineage>
        <taxon>Eukaryota</taxon>
        <taxon>Discoba</taxon>
        <taxon>Euglenozoa</taxon>
        <taxon>Kinetoplastea</taxon>
        <taxon>Metakinetoplastina</taxon>
        <taxon>Trypanosomatida</taxon>
        <taxon>Trypanosomatidae</taxon>
        <taxon>Leishmaniinae</taxon>
        <taxon>Leishmania</taxon>
    </lineage>
</organism>
<feature type="region of interest" description="Disordered" evidence="8">
    <location>
        <begin position="1113"/>
        <end position="1137"/>
    </location>
</feature>
<keyword evidence="1" id="KW-0723">Serine/threonine-protein kinase</keyword>
<feature type="compositionally biased region" description="Low complexity" evidence="8">
    <location>
        <begin position="106"/>
        <end position="139"/>
    </location>
</feature>
<evidence type="ECO:0000259" key="9">
    <source>
        <dbReference type="PROSITE" id="PS50011"/>
    </source>
</evidence>
<protein>
    <recommendedName>
        <fullName evidence="9">Protein kinase domain-containing protein</fullName>
    </recommendedName>
</protein>
<gene>
    <name evidence="10" type="ORF">LSCM4_05254</name>
</gene>
<evidence type="ECO:0000313" key="11">
    <source>
        <dbReference type="Proteomes" id="UP000674143"/>
    </source>
</evidence>
<dbReference type="Gene3D" id="1.10.510.10">
    <property type="entry name" value="Transferase(Phosphotransferase) domain 1"/>
    <property type="match status" value="1"/>
</dbReference>
<dbReference type="PROSITE" id="PS50011">
    <property type="entry name" value="PROTEIN_KINASE_DOM"/>
    <property type="match status" value="1"/>
</dbReference>
<evidence type="ECO:0000256" key="2">
    <source>
        <dbReference type="ARBA" id="ARBA00022679"/>
    </source>
</evidence>
<evidence type="ECO:0000256" key="8">
    <source>
        <dbReference type="SAM" id="MobiDB-lite"/>
    </source>
</evidence>
<feature type="region of interest" description="Disordered" evidence="8">
    <location>
        <begin position="183"/>
        <end position="282"/>
    </location>
</feature>
<dbReference type="InterPro" id="IPR000719">
    <property type="entry name" value="Prot_kinase_dom"/>
</dbReference>
<keyword evidence="2" id="KW-0808">Transferase</keyword>
<dbReference type="GeneID" id="92361137"/>
<evidence type="ECO:0000313" key="10">
    <source>
        <dbReference type="EMBL" id="KAG5476273.1"/>
    </source>
</evidence>
<accession>A0A836KS65</accession>
<feature type="region of interest" description="Disordered" evidence="8">
    <location>
        <begin position="1151"/>
        <end position="1195"/>
    </location>
</feature>
<keyword evidence="5 6" id="KW-0067">ATP-binding</keyword>
<dbReference type="GO" id="GO:0005524">
    <property type="term" value="F:ATP binding"/>
    <property type="evidence" value="ECO:0007669"/>
    <property type="project" value="UniProtKB-UniRule"/>
</dbReference>
<feature type="region of interest" description="Disordered" evidence="8">
    <location>
        <begin position="393"/>
        <end position="454"/>
    </location>
</feature>
<dbReference type="EMBL" id="JAFHLR010000026">
    <property type="protein sequence ID" value="KAG5476273.1"/>
    <property type="molecule type" value="Genomic_DNA"/>
</dbReference>
<keyword evidence="3 6" id="KW-0547">Nucleotide-binding</keyword>
<dbReference type="InterPro" id="IPR017441">
    <property type="entry name" value="Protein_kinase_ATP_BS"/>
</dbReference>
<dbReference type="Proteomes" id="UP000674143">
    <property type="component" value="Unassembled WGS sequence"/>
</dbReference>
<name>A0A836KS65_9TRYP</name>
<reference evidence="11" key="1">
    <citation type="journal article" date="2021" name="Microbiol. Resour. Announc.">
        <title>LGAAP: Leishmaniinae Genome Assembly and Annotation Pipeline.</title>
        <authorList>
            <person name="Almutairi H."/>
            <person name="Urbaniak M.D."/>
            <person name="Bates M.D."/>
            <person name="Jariyapan N."/>
            <person name="Kwakye-Nuako G."/>
            <person name="Thomaz-Soccol V."/>
            <person name="Al-Salem W.S."/>
            <person name="Dillon R.J."/>
            <person name="Bates P.A."/>
            <person name="Gatherer D."/>
        </authorList>
    </citation>
    <scope>NUCLEOTIDE SEQUENCE [LARGE SCALE GENOMIC DNA]</scope>
</reference>
<dbReference type="SMR" id="A0A836KS65"/>
<evidence type="ECO:0000256" key="6">
    <source>
        <dbReference type="PIRSR" id="PIRSR630616-2"/>
    </source>
</evidence>
<dbReference type="PROSITE" id="PS00107">
    <property type="entry name" value="PROTEIN_KINASE_ATP"/>
    <property type="match status" value="1"/>
</dbReference>
<dbReference type="KEGG" id="loi:92361137"/>
<keyword evidence="11" id="KW-1185">Reference proteome</keyword>
<feature type="compositionally biased region" description="Low complexity" evidence="8">
    <location>
        <begin position="196"/>
        <end position="208"/>
    </location>
</feature>
<feature type="region of interest" description="Disordered" evidence="8">
    <location>
        <begin position="1008"/>
        <end position="1045"/>
    </location>
</feature>
<dbReference type="InterPro" id="IPR011009">
    <property type="entry name" value="Kinase-like_dom_sf"/>
</dbReference>
<feature type="domain" description="Protein kinase" evidence="9">
    <location>
        <begin position="543"/>
        <end position="810"/>
    </location>
</feature>
<dbReference type="SUPFAM" id="SSF56112">
    <property type="entry name" value="Protein kinase-like (PK-like)"/>
    <property type="match status" value="1"/>
</dbReference>
<dbReference type="Pfam" id="PF00069">
    <property type="entry name" value="Pkinase"/>
    <property type="match status" value="1"/>
</dbReference>
<dbReference type="Gene3D" id="3.30.200.20">
    <property type="entry name" value="Phosphorylase Kinase, domain 1"/>
    <property type="match status" value="1"/>
</dbReference>
<feature type="compositionally biased region" description="Low complexity" evidence="8">
    <location>
        <begin position="267"/>
        <end position="278"/>
    </location>
</feature>
<evidence type="ECO:0000256" key="7">
    <source>
        <dbReference type="PROSITE-ProRule" id="PRU10141"/>
    </source>
</evidence>